<keyword evidence="10" id="KW-1185">Reference proteome</keyword>
<dbReference type="PROSITE" id="PS51350">
    <property type="entry name" value="PTS_HPR_DOM"/>
    <property type="match status" value="1"/>
</dbReference>
<dbReference type="GO" id="GO:0009401">
    <property type="term" value="P:phosphoenolpyruvate-dependent sugar phosphotransferase system"/>
    <property type="evidence" value="ECO:0007669"/>
    <property type="project" value="UniProtKB-KW"/>
</dbReference>
<feature type="domain" description="HPr" evidence="8">
    <location>
        <begin position="1"/>
        <end position="88"/>
    </location>
</feature>
<dbReference type="InterPro" id="IPR001020">
    <property type="entry name" value="PTS_HPr_His_P_site"/>
</dbReference>
<dbReference type="PRINTS" id="PR00107">
    <property type="entry name" value="PHOSPHOCPHPR"/>
</dbReference>
<dbReference type="RefSeq" id="WP_254759443.1">
    <property type="nucleotide sequence ID" value="NZ_JANCLT010000006.1"/>
</dbReference>
<evidence type="ECO:0000256" key="6">
    <source>
        <dbReference type="ARBA" id="ARBA00022597"/>
    </source>
</evidence>
<organism evidence="9 10">
    <name type="scientific">Ectobacillus ponti</name>
    <dbReference type="NCBI Taxonomy" id="2961894"/>
    <lineage>
        <taxon>Bacteria</taxon>
        <taxon>Bacillati</taxon>
        <taxon>Bacillota</taxon>
        <taxon>Bacilli</taxon>
        <taxon>Bacillales</taxon>
        <taxon>Bacillaceae</taxon>
        <taxon>Ectobacillus</taxon>
    </lineage>
</organism>
<dbReference type="SUPFAM" id="SSF55594">
    <property type="entry name" value="HPr-like"/>
    <property type="match status" value="1"/>
</dbReference>
<dbReference type="GO" id="GO:0005737">
    <property type="term" value="C:cytoplasm"/>
    <property type="evidence" value="ECO:0007669"/>
    <property type="project" value="UniProtKB-SubCell"/>
</dbReference>
<dbReference type="InterPro" id="IPR050399">
    <property type="entry name" value="HPr"/>
</dbReference>
<evidence type="ECO:0000256" key="3">
    <source>
        <dbReference type="ARBA" id="ARBA00010736"/>
    </source>
</evidence>
<dbReference type="EMBL" id="JANCLT010000006">
    <property type="protein sequence ID" value="MCP8969523.1"/>
    <property type="molecule type" value="Genomic_DNA"/>
</dbReference>
<keyword evidence="6" id="KW-0762">Sugar transport</keyword>
<dbReference type="InterPro" id="IPR035895">
    <property type="entry name" value="HPr-like_sf"/>
</dbReference>
<dbReference type="InterPro" id="IPR000032">
    <property type="entry name" value="HPr-like"/>
</dbReference>
<dbReference type="Proteomes" id="UP001156102">
    <property type="component" value="Unassembled WGS sequence"/>
</dbReference>
<comment type="caution">
    <text evidence="9">The sequence shown here is derived from an EMBL/GenBank/DDBJ whole genome shotgun (WGS) entry which is preliminary data.</text>
</comment>
<dbReference type="InterPro" id="IPR002114">
    <property type="entry name" value="PTS_HPr_Ser_P_site"/>
</dbReference>
<proteinExistence type="inferred from homology"/>
<gene>
    <name evidence="9" type="ORF">NK662_13385</name>
</gene>
<keyword evidence="7" id="KW-0598">Phosphotransferase system</keyword>
<evidence type="ECO:0000256" key="5">
    <source>
        <dbReference type="ARBA" id="ARBA00022490"/>
    </source>
</evidence>
<evidence type="ECO:0000256" key="2">
    <source>
        <dbReference type="ARBA" id="ARBA00004496"/>
    </source>
</evidence>
<evidence type="ECO:0000313" key="9">
    <source>
        <dbReference type="EMBL" id="MCP8969523.1"/>
    </source>
</evidence>
<dbReference type="Gene3D" id="3.30.1340.10">
    <property type="entry name" value="HPr-like"/>
    <property type="match status" value="1"/>
</dbReference>
<dbReference type="PANTHER" id="PTHR33705:SF2">
    <property type="entry name" value="PHOSPHOCARRIER PROTEIN NPR"/>
    <property type="match status" value="1"/>
</dbReference>
<evidence type="ECO:0000313" key="10">
    <source>
        <dbReference type="Proteomes" id="UP001156102"/>
    </source>
</evidence>
<dbReference type="AlphaFoldDB" id="A0AA42BTI8"/>
<dbReference type="CDD" id="cd00367">
    <property type="entry name" value="PTS-HPr_like"/>
    <property type="match status" value="1"/>
</dbReference>
<dbReference type="PROSITE" id="PS00369">
    <property type="entry name" value="PTS_HPR_HIS"/>
    <property type="match status" value="1"/>
</dbReference>
<keyword evidence="6" id="KW-0813">Transport</keyword>
<evidence type="ECO:0000256" key="7">
    <source>
        <dbReference type="ARBA" id="ARBA00022683"/>
    </source>
</evidence>
<keyword evidence="5" id="KW-0963">Cytoplasm</keyword>
<dbReference type="NCBIfam" id="NF010352">
    <property type="entry name" value="PRK13780.1"/>
    <property type="match status" value="1"/>
</dbReference>
<dbReference type="Pfam" id="PF00381">
    <property type="entry name" value="PTS-HPr"/>
    <property type="match status" value="1"/>
</dbReference>
<comment type="subcellular location">
    <subcellularLocation>
        <location evidence="2">Cytoplasm</location>
    </subcellularLocation>
</comment>
<sequence length="88" mass="9115">MAEKVFTVKDQAGLHARPAAVLVNQASKFQSELQIAYNGKQVNLKSIMGVMAMGVPTGAEITITALGVDEEAALAALTQVLQTAGICA</sequence>
<dbReference type="PROSITE" id="PS00589">
    <property type="entry name" value="PTS_HPR_SER"/>
    <property type="match status" value="1"/>
</dbReference>
<comment type="function">
    <text evidence="1">General (non sugar-specific) component of the phosphoenolpyruvate-dependent sugar phosphotransferase system (sugar PTS). This major carbohydrate active-transport system catalyzes the phosphorylation of incoming sugar substrates concomitantly with their translocation across the cell membrane. The phosphoryl group from phosphoenolpyruvate (PEP) is transferred to the phosphoryl carrier protein HPr by enzyme I. Phospho-HPr then transfers it to the PTS EIIA domain.</text>
</comment>
<evidence type="ECO:0000256" key="4">
    <source>
        <dbReference type="ARBA" id="ARBA00020422"/>
    </source>
</evidence>
<protein>
    <recommendedName>
        <fullName evidence="4">Phosphocarrier protein HPr</fullName>
    </recommendedName>
</protein>
<comment type="similarity">
    <text evidence="3">Belongs to the HPr family.</text>
</comment>
<accession>A0AA42BTI8</accession>
<reference evidence="9" key="1">
    <citation type="submission" date="2022-07" db="EMBL/GenBank/DDBJ databases">
        <authorList>
            <person name="Li W.-J."/>
            <person name="Deng Q.-Q."/>
        </authorList>
    </citation>
    <scope>NUCLEOTIDE SEQUENCE</scope>
    <source>
        <strain evidence="9">SYSU M60031</strain>
    </source>
</reference>
<evidence type="ECO:0000256" key="1">
    <source>
        <dbReference type="ARBA" id="ARBA00003681"/>
    </source>
</evidence>
<dbReference type="NCBIfam" id="TIGR01003">
    <property type="entry name" value="PTS_HPr_family"/>
    <property type="match status" value="1"/>
</dbReference>
<name>A0AA42BTI8_9BACI</name>
<evidence type="ECO:0000259" key="8">
    <source>
        <dbReference type="PROSITE" id="PS51350"/>
    </source>
</evidence>
<dbReference type="PANTHER" id="PTHR33705">
    <property type="entry name" value="PHOSPHOCARRIER PROTEIN HPR"/>
    <property type="match status" value="1"/>
</dbReference>